<dbReference type="AlphaFoldDB" id="A0A1R1XBU8"/>
<dbReference type="SUPFAM" id="SSF56219">
    <property type="entry name" value="DNase I-like"/>
    <property type="match status" value="1"/>
</dbReference>
<evidence type="ECO:0000313" key="2">
    <source>
        <dbReference type="Proteomes" id="UP000187429"/>
    </source>
</evidence>
<reference evidence="2" key="1">
    <citation type="submission" date="2017-01" db="EMBL/GenBank/DDBJ databases">
        <authorList>
            <person name="Wang Y."/>
            <person name="White M."/>
            <person name="Kvist S."/>
            <person name="Moncalvo J.-M."/>
        </authorList>
    </citation>
    <scope>NUCLEOTIDE SEQUENCE [LARGE SCALE GENOMIC DNA]</scope>
    <source>
        <strain evidence="2">ID-206-W2</strain>
    </source>
</reference>
<dbReference type="OrthoDB" id="5579505at2759"/>
<dbReference type="EMBL" id="LSSM01005724">
    <property type="protein sequence ID" value="OMJ12086.1"/>
    <property type="molecule type" value="Genomic_DNA"/>
</dbReference>
<protein>
    <recommendedName>
        <fullName evidence="3">Endonuclease/exonuclease/phosphatase domain-containing protein</fullName>
    </recommendedName>
</protein>
<gene>
    <name evidence="1" type="ORF">AYI69_g9568</name>
</gene>
<dbReference type="Gene3D" id="3.60.10.10">
    <property type="entry name" value="Endonuclease/exonuclease/phosphatase"/>
    <property type="match status" value="1"/>
</dbReference>
<evidence type="ECO:0008006" key="3">
    <source>
        <dbReference type="Google" id="ProtNLM"/>
    </source>
</evidence>
<name>A0A1R1XBU8_9FUNG</name>
<accession>A0A1R1XBU8</accession>
<organism evidence="1 2">
    <name type="scientific">Smittium culicis</name>
    <dbReference type="NCBI Taxonomy" id="133412"/>
    <lineage>
        <taxon>Eukaryota</taxon>
        <taxon>Fungi</taxon>
        <taxon>Fungi incertae sedis</taxon>
        <taxon>Zoopagomycota</taxon>
        <taxon>Kickxellomycotina</taxon>
        <taxon>Harpellomycetes</taxon>
        <taxon>Harpellales</taxon>
        <taxon>Legeriomycetaceae</taxon>
        <taxon>Smittium</taxon>
    </lineage>
</organism>
<keyword evidence="2" id="KW-1185">Reference proteome</keyword>
<evidence type="ECO:0000313" key="1">
    <source>
        <dbReference type="EMBL" id="OMJ12086.1"/>
    </source>
</evidence>
<dbReference type="Proteomes" id="UP000187429">
    <property type="component" value="Unassembled WGS sequence"/>
</dbReference>
<sequence length="148" mass="16588">MPGYTCIEEKADHARGGTGLLFAIKNNVGLEISDFKSAATWLSGIVSVHTTNGDKFELLVTNLHFPSEGIRKKRAISELLDNYKNFNKKFEKHILLGDYNMDTPTSKKFLIKLGTGFQHEKVTNSTGSRYNKNTVGRMIDHLYYAGLS</sequence>
<proteinExistence type="predicted"/>
<dbReference type="InterPro" id="IPR036691">
    <property type="entry name" value="Endo/exonu/phosph_ase_sf"/>
</dbReference>
<comment type="caution">
    <text evidence="1">The sequence shown here is derived from an EMBL/GenBank/DDBJ whole genome shotgun (WGS) entry which is preliminary data.</text>
</comment>